<keyword evidence="2" id="KW-0717">Septation</keyword>
<dbReference type="InterPro" id="IPR023052">
    <property type="entry name" value="Cell_div_SepF"/>
</dbReference>
<dbReference type="Gene3D" id="3.30.110.150">
    <property type="entry name" value="SepF-like protein"/>
    <property type="match status" value="1"/>
</dbReference>
<protein>
    <submittedName>
        <fullName evidence="6">DUF552 domain-containing protein</fullName>
    </submittedName>
</protein>
<comment type="caution">
    <text evidence="6">The sequence shown here is derived from an EMBL/GenBank/DDBJ whole genome shotgun (WGS) entry which is preliminary data.</text>
</comment>
<feature type="compositionally biased region" description="Acidic residues" evidence="5">
    <location>
        <begin position="31"/>
        <end position="41"/>
    </location>
</feature>
<evidence type="ECO:0000256" key="2">
    <source>
        <dbReference type="ARBA" id="ARBA00023210"/>
    </source>
</evidence>
<dbReference type="InterPro" id="IPR007561">
    <property type="entry name" value="Cell_div_SepF/SepF-rel"/>
</dbReference>
<dbReference type="PANTHER" id="PTHR35798">
    <property type="entry name" value="CELL DIVISION PROTEIN SEPF"/>
    <property type="match status" value="1"/>
</dbReference>
<evidence type="ECO:0000256" key="4">
    <source>
        <dbReference type="ARBA" id="ARBA00044936"/>
    </source>
</evidence>
<comment type="function">
    <text evidence="4">Cell division protein that is part of the divisome complex and is recruited early to the Z-ring. Probably stimulates Z-ring formation, perhaps through the cross-linking of FtsZ protofilaments. Its function overlaps with FtsA.</text>
</comment>
<feature type="region of interest" description="Disordered" evidence="5">
    <location>
        <begin position="31"/>
        <end position="55"/>
    </location>
</feature>
<dbReference type="RefSeq" id="WP_114640892.1">
    <property type="nucleotide sequence ID" value="NZ_JAACIO010000001.1"/>
</dbReference>
<evidence type="ECO:0000256" key="3">
    <source>
        <dbReference type="ARBA" id="ARBA00023306"/>
    </source>
</evidence>
<accession>A0ABX9KLB0</accession>
<evidence type="ECO:0000256" key="1">
    <source>
        <dbReference type="ARBA" id="ARBA00022618"/>
    </source>
</evidence>
<evidence type="ECO:0000313" key="6">
    <source>
        <dbReference type="EMBL" id="REI43172.1"/>
    </source>
</evidence>
<dbReference type="InterPro" id="IPR038594">
    <property type="entry name" value="SepF-like_sf"/>
</dbReference>
<evidence type="ECO:0000313" key="7">
    <source>
        <dbReference type="Proteomes" id="UP000263486"/>
    </source>
</evidence>
<organism evidence="6 7">
    <name type="scientific">Psychrilyobacter piezotolerans</name>
    <dbReference type="NCBI Taxonomy" id="2293438"/>
    <lineage>
        <taxon>Bacteria</taxon>
        <taxon>Fusobacteriati</taxon>
        <taxon>Fusobacteriota</taxon>
        <taxon>Fusobacteriia</taxon>
        <taxon>Fusobacteriales</taxon>
        <taxon>Fusobacteriaceae</taxon>
        <taxon>Psychrilyobacter</taxon>
    </lineage>
</organism>
<dbReference type="Pfam" id="PF04472">
    <property type="entry name" value="SepF"/>
    <property type="match status" value="1"/>
</dbReference>
<dbReference type="PANTHER" id="PTHR35798:SF1">
    <property type="entry name" value="CELL DIVISION PROTEIN SEPF"/>
    <property type="match status" value="1"/>
</dbReference>
<evidence type="ECO:0000256" key="5">
    <source>
        <dbReference type="SAM" id="MobiDB-lite"/>
    </source>
</evidence>
<keyword evidence="1" id="KW-0132">Cell division</keyword>
<keyword evidence="7" id="KW-1185">Reference proteome</keyword>
<gene>
    <name evidence="6" type="ORF">DYH56_00530</name>
</gene>
<dbReference type="Proteomes" id="UP000263486">
    <property type="component" value="Unassembled WGS sequence"/>
</dbReference>
<sequence>MELFKNFKQVLGFEGTEGSNEIEDEIMVEMEEEAGEKEEENLSVPSSPTPSLKSNVYKNNENISDYQTIFVSPTSFEECKKIANYINKEKIVTVNLESLSNEMAQRMLDFLSGAMEVKKARFITVSKKVYVSIPDGIKSYVEDENNEIFG</sequence>
<proteinExistence type="predicted"/>
<keyword evidence="3" id="KW-0131">Cell cycle</keyword>
<feature type="compositionally biased region" description="Polar residues" evidence="5">
    <location>
        <begin position="43"/>
        <end position="55"/>
    </location>
</feature>
<dbReference type="EMBL" id="QUAJ01000001">
    <property type="protein sequence ID" value="REI43172.1"/>
    <property type="molecule type" value="Genomic_DNA"/>
</dbReference>
<reference evidence="6 7" key="1">
    <citation type="submission" date="2018-08" db="EMBL/GenBank/DDBJ databases">
        <title>Draft genome sequence of Psychrilyobacter sp. strain SD5 isolated from Black Sea water.</title>
        <authorList>
            <person name="Yadav S."/>
            <person name="Villanueva L."/>
            <person name="Damste J.S.S."/>
        </authorList>
    </citation>
    <scope>NUCLEOTIDE SEQUENCE [LARGE SCALE GENOMIC DNA]</scope>
    <source>
        <strain evidence="6 7">SD5</strain>
    </source>
</reference>
<name>A0ABX9KLB0_9FUSO</name>